<organism evidence="9 10">
    <name type="scientific">Flexivirga aerilata</name>
    <dbReference type="NCBI Taxonomy" id="1656889"/>
    <lineage>
        <taxon>Bacteria</taxon>
        <taxon>Bacillati</taxon>
        <taxon>Actinomycetota</taxon>
        <taxon>Actinomycetes</taxon>
        <taxon>Micrococcales</taxon>
        <taxon>Dermacoccaceae</taxon>
        <taxon>Flexivirga</taxon>
    </lineage>
</organism>
<evidence type="ECO:0000256" key="2">
    <source>
        <dbReference type="ARBA" id="ARBA00005658"/>
    </source>
</evidence>
<dbReference type="NCBIfam" id="NF007399">
    <property type="entry name" value="PRK09928.1"/>
    <property type="match status" value="1"/>
</dbReference>
<feature type="transmembrane region" description="Helical" evidence="8">
    <location>
        <begin position="311"/>
        <end position="331"/>
    </location>
</feature>
<feature type="transmembrane region" description="Helical" evidence="8">
    <location>
        <begin position="228"/>
        <end position="246"/>
    </location>
</feature>
<reference evidence="9 10" key="1">
    <citation type="submission" date="2020-05" db="EMBL/GenBank/DDBJ databases">
        <title>Flexivirga sp. ID2601S isolated from air conditioner.</title>
        <authorList>
            <person name="Kim D.H."/>
        </authorList>
    </citation>
    <scope>NUCLEOTIDE SEQUENCE [LARGE SCALE GENOMIC DNA]</scope>
    <source>
        <strain evidence="9 10">ID2601S</strain>
    </source>
</reference>
<dbReference type="EMBL" id="JABENB010000001">
    <property type="protein sequence ID" value="NNG39556.1"/>
    <property type="molecule type" value="Genomic_DNA"/>
</dbReference>
<dbReference type="AlphaFoldDB" id="A0A849AJ31"/>
<feature type="transmembrane region" description="Helical" evidence="8">
    <location>
        <begin position="186"/>
        <end position="208"/>
    </location>
</feature>
<gene>
    <name evidence="9" type="primary">betT</name>
    <name evidence="9" type="ORF">HJ588_09775</name>
</gene>
<feature type="transmembrane region" description="Helical" evidence="8">
    <location>
        <begin position="400"/>
        <end position="423"/>
    </location>
</feature>
<dbReference type="PANTHER" id="PTHR30047:SF7">
    <property type="entry name" value="HIGH-AFFINITY CHOLINE TRANSPORT PROTEIN"/>
    <property type="match status" value="1"/>
</dbReference>
<dbReference type="InterPro" id="IPR018093">
    <property type="entry name" value="BCCT_CS"/>
</dbReference>
<feature type="transmembrane region" description="Helical" evidence="8">
    <location>
        <begin position="258"/>
        <end position="283"/>
    </location>
</feature>
<keyword evidence="10" id="KW-1185">Reference proteome</keyword>
<dbReference type="InterPro" id="IPR000060">
    <property type="entry name" value="BCCT_transptr"/>
</dbReference>
<evidence type="ECO:0000256" key="4">
    <source>
        <dbReference type="ARBA" id="ARBA00022475"/>
    </source>
</evidence>
<evidence type="ECO:0000256" key="1">
    <source>
        <dbReference type="ARBA" id="ARBA00004651"/>
    </source>
</evidence>
<evidence type="ECO:0000256" key="5">
    <source>
        <dbReference type="ARBA" id="ARBA00022692"/>
    </source>
</evidence>
<feature type="transmembrane region" description="Helical" evidence="8">
    <location>
        <begin position="444"/>
        <end position="468"/>
    </location>
</feature>
<dbReference type="Pfam" id="PF02028">
    <property type="entry name" value="BCCT"/>
    <property type="match status" value="1"/>
</dbReference>
<evidence type="ECO:0000256" key="8">
    <source>
        <dbReference type="SAM" id="Phobius"/>
    </source>
</evidence>
<dbReference type="GO" id="GO:0022857">
    <property type="term" value="F:transmembrane transporter activity"/>
    <property type="evidence" value="ECO:0007669"/>
    <property type="project" value="InterPro"/>
</dbReference>
<dbReference type="GO" id="GO:0005886">
    <property type="term" value="C:plasma membrane"/>
    <property type="evidence" value="ECO:0007669"/>
    <property type="project" value="UniProtKB-SubCell"/>
</dbReference>
<feature type="transmembrane region" description="Helical" evidence="8">
    <location>
        <begin position="86"/>
        <end position="108"/>
    </location>
</feature>
<keyword evidence="4" id="KW-1003">Cell membrane</keyword>
<evidence type="ECO:0000313" key="10">
    <source>
        <dbReference type="Proteomes" id="UP000557772"/>
    </source>
</evidence>
<accession>A0A849AJ31</accession>
<keyword evidence="6 8" id="KW-1133">Transmembrane helix</keyword>
<feature type="transmembrane region" description="Helical" evidence="8">
    <location>
        <begin position="47"/>
        <end position="65"/>
    </location>
</feature>
<proteinExistence type="inferred from homology"/>
<feature type="transmembrane region" description="Helical" evidence="8">
    <location>
        <begin position="136"/>
        <end position="159"/>
    </location>
</feature>
<evidence type="ECO:0000256" key="7">
    <source>
        <dbReference type="ARBA" id="ARBA00023136"/>
    </source>
</evidence>
<dbReference type="Proteomes" id="UP000557772">
    <property type="component" value="Unassembled WGS sequence"/>
</dbReference>
<dbReference type="PANTHER" id="PTHR30047">
    <property type="entry name" value="HIGH-AFFINITY CHOLINE TRANSPORT PROTEIN-RELATED"/>
    <property type="match status" value="1"/>
</dbReference>
<comment type="similarity">
    <text evidence="2">Belongs to the BCCT transporter (TC 2.A.15) family.</text>
</comment>
<evidence type="ECO:0000313" key="9">
    <source>
        <dbReference type="EMBL" id="NNG39556.1"/>
    </source>
</evidence>
<evidence type="ECO:0000256" key="3">
    <source>
        <dbReference type="ARBA" id="ARBA00022448"/>
    </source>
</evidence>
<evidence type="ECO:0000256" key="6">
    <source>
        <dbReference type="ARBA" id="ARBA00022989"/>
    </source>
</evidence>
<dbReference type="PROSITE" id="PS01303">
    <property type="entry name" value="BCCT"/>
    <property type="match status" value="1"/>
</dbReference>
<keyword evidence="3" id="KW-0813">Transport</keyword>
<keyword evidence="5 8" id="KW-0812">Transmembrane</keyword>
<feature type="transmembrane region" description="Helical" evidence="8">
    <location>
        <begin position="343"/>
        <end position="363"/>
    </location>
</feature>
<keyword evidence="7 8" id="KW-0472">Membrane</keyword>
<protein>
    <submittedName>
        <fullName evidence="9">Choline BCCT transporter BetT</fullName>
    </submittedName>
</protein>
<sequence>MPPPSLNRTVFFTAAGLVLAFAIFTLALPDTASTVIGSVVEWISSWFGWWYLALATVFVGFVVFIGLSRFGTYRLGPEESRPEYNLFTWTAMLFAAGIGIDLMFFSVAEPISQYLQPPTGKGGDVHAAREAVSWTLFHYGITGWAMYALMGMALAYFAFRRHLPLAIRSALAPVFGRRVEGRLGDAVDVAAVLGTIFGIATSLGIGIVQLNFGLNVMFGIPLGKAAQIGLIVLSVVMGTISATTGVDKGIRRLSELNVLLSVALLLFVLVTGRTGFLLGGLVMNTGDYVTGFVGKSMDTMAWQNPTDWMNAWTLFFWAWWIAWAPFVGLFLARISRGRTVREFLFGVLTIPFLFILLWVSIFGNSALSQARQDPAFGTKTLNQFEAGFYSLLDTYPWTPLIVGIATVAGLLYYVTSADSGALVMGNFTSHLHHPMQDCAKWVRVFWSVAIGLLTLGMLFAGGGAGSIITLQNATIIMGLPFSFVLALIMIGLYRAMREESLKDASLRTSLRGFMAAGRGAAGRQPDWRHRLARATTFPGHRATERFLRERGLPALESVAAGLRDAGTPALVEETVGEDGLPAPRLVVDLQDEPDFSYRLSPVSCPTPSFANSRAGSTSDRYYRCEVFLDEGSQGYQINGYTTDQIIGDVLDQYEHHLTYLHLRHDYASTEGEGV</sequence>
<comment type="caution">
    <text evidence="9">The sequence shown here is derived from an EMBL/GenBank/DDBJ whole genome shotgun (WGS) entry which is preliminary data.</text>
</comment>
<comment type="subcellular location">
    <subcellularLocation>
        <location evidence="1">Cell membrane</location>
        <topology evidence="1">Multi-pass membrane protein</topology>
    </subcellularLocation>
</comment>
<feature type="transmembrane region" description="Helical" evidence="8">
    <location>
        <begin position="474"/>
        <end position="493"/>
    </location>
</feature>
<dbReference type="NCBIfam" id="TIGR00842">
    <property type="entry name" value="bcct"/>
    <property type="match status" value="1"/>
</dbReference>
<name>A0A849AJ31_9MICO</name>